<dbReference type="Gene3D" id="3.40.50.1260">
    <property type="entry name" value="Phosphoglycerate kinase, N-terminal domain"/>
    <property type="match status" value="2"/>
</dbReference>
<comment type="catalytic activity">
    <reaction evidence="1 13 16">
        <text>(2R)-3-phosphoglycerate + ATP = (2R)-3-phospho-glyceroyl phosphate + ADP</text>
        <dbReference type="Rhea" id="RHEA:14801"/>
        <dbReference type="ChEBI" id="CHEBI:30616"/>
        <dbReference type="ChEBI" id="CHEBI:57604"/>
        <dbReference type="ChEBI" id="CHEBI:58272"/>
        <dbReference type="ChEBI" id="CHEBI:456216"/>
        <dbReference type="EC" id="2.7.2.3"/>
    </reaction>
</comment>
<dbReference type="PRINTS" id="PR00477">
    <property type="entry name" value="PHGLYCKINASE"/>
</dbReference>
<keyword evidence="8 13" id="KW-0808">Transferase</keyword>
<keyword evidence="10 13" id="KW-0418">Kinase</keyword>
<dbReference type="FunFam" id="3.40.50.1260:FF:000006">
    <property type="entry name" value="Phosphoglycerate kinase"/>
    <property type="match status" value="1"/>
</dbReference>
<dbReference type="FunFam" id="3.40.50.1260:FF:000031">
    <property type="entry name" value="Phosphoglycerate kinase 1"/>
    <property type="match status" value="1"/>
</dbReference>
<evidence type="ECO:0000256" key="4">
    <source>
        <dbReference type="ARBA" id="ARBA00011245"/>
    </source>
</evidence>
<feature type="binding site" evidence="13">
    <location>
        <position position="159"/>
    </location>
    <ligand>
        <name>substrate</name>
    </ligand>
</feature>
<dbReference type="Pfam" id="PF00162">
    <property type="entry name" value="PGK"/>
    <property type="match status" value="1"/>
</dbReference>
<dbReference type="EMBL" id="CP058214">
    <property type="protein sequence ID" value="QPC45367.1"/>
    <property type="molecule type" value="Genomic_DNA"/>
</dbReference>
<feature type="binding site" evidence="13 15">
    <location>
        <begin position="361"/>
        <end position="364"/>
    </location>
    <ligand>
        <name>ATP</name>
        <dbReference type="ChEBI" id="CHEBI:30616"/>
    </ligand>
</feature>
<feature type="binding site" evidence="13 15">
    <location>
        <position position="209"/>
    </location>
    <ligand>
        <name>ATP</name>
        <dbReference type="ChEBI" id="CHEBI:30616"/>
    </ligand>
</feature>
<evidence type="ECO:0000256" key="6">
    <source>
        <dbReference type="ARBA" id="ARBA00016471"/>
    </source>
</evidence>
<keyword evidence="11 13" id="KW-0067">ATP-binding</keyword>
<evidence type="ECO:0000256" key="5">
    <source>
        <dbReference type="ARBA" id="ARBA00013061"/>
    </source>
</evidence>
<evidence type="ECO:0000256" key="13">
    <source>
        <dbReference type="HAMAP-Rule" id="MF_00145"/>
    </source>
</evidence>
<feature type="binding site" evidence="14">
    <location>
        <position position="159"/>
    </location>
    <ligand>
        <name>(2R)-3-phosphoglycerate</name>
        <dbReference type="ChEBI" id="CHEBI:58272"/>
    </ligand>
</feature>
<proteinExistence type="inferred from homology"/>
<accession>A0A7S8C8K9</accession>
<keyword evidence="12 13" id="KW-0324">Glycolysis</keyword>
<feature type="binding site" evidence="13">
    <location>
        <position position="126"/>
    </location>
    <ligand>
        <name>substrate</name>
    </ligand>
</feature>
<evidence type="ECO:0000256" key="7">
    <source>
        <dbReference type="ARBA" id="ARBA00022490"/>
    </source>
</evidence>
<keyword evidence="9 13" id="KW-0547">Nucleotide-binding</keyword>
<dbReference type="InterPro" id="IPR015824">
    <property type="entry name" value="Phosphoglycerate_kinase_N"/>
</dbReference>
<comment type="subunit">
    <text evidence="4 13">Monomer.</text>
</comment>
<comment type="subcellular location">
    <subcellularLocation>
        <location evidence="13">Cytoplasm</location>
    </subcellularLocation>
</comment>
<evidence type="ECO:0000313" key="17">
    <source>
        <dbReference type="EMBL" id="QPC45367.1"/>
    </source>
</evidence>
<feature type="binding site" evidence="13">
    <location>
        <position position="43"/>
    </location>
    <ligand>
        <name>substrate</name>
    </ligand>
</feature>
<comment type="pathway">
    <text evidence="2 13">Carbohydrate degradation; glycolysis; pyruvate from D-glyceraldehyde 3-phosphate: step 2/5.</text>
</comment>
<dbReference type="PIRSF" id="PIRSF000724">
    <property type="entry name" value="Pgk"/>
    <property type="match status" value="1"/>
</dbReference>
<dbReference type="AlphaFoldDB" id="A0A7S8C8K9"/>
<evidence type="ECO:0000256" key="14">
    <source>
        <dbReference type="PIRSR" id="PIRSR000724-1"/>
    </source>
</evidence>
<evidence type="ECO:0000256" key="15">
    <source>
        <dbReference type="PIRSR" id="PIRSR000724-2"/>
    </source>
</evidence>
<evidence type="ECO:0000256" key="8">
    <source>
        <dbReference type="ARBA" id="ARBA00022679"/>
    </source>
</evidence>
<name>A0A7S8C8K9_9HYPH</name>
<evidence type="ECO:0000256" key="9">
    <source>
        <dbReference type="ARBA" id="ARBA00022741"/>
    </source>
</evidence>
<reference evidence="17 18" key="1">
    <citation type="submission" date="2020-06" db="EMBL/GenBank/DDBJ databases">
        <title>Genome sequence of 2 isolates from Red Sea Mangroves.</title>
        <authorList>
            <person name="Sefrji F."/>
            <person name="Michoud G."/>
            <person name="Merlino G."/>
            <person name="Daffonchio D."/>
        </authorList>
    </citation>
    <scope>NUCLEOTIDE SEQUENCE [LARGE SCALE GENOMIC DNA]</scope>
    <source>
        <strain evidence="17 18">R1DC25</strain>
    </source>
</reference>
<dbReference type="PANTHER" id="PTHR11406:SF23">
    <property type="entry name" value="PHOSPHOGLYCERATE KINASE 1, CHLOROPLASTIC-RELATED"/>
    <property type="match status" value="1"/>
</dbReference>
<evidence type="ECO:0000256" key="1">
    <source>
        <dbReference type="ARBA" id="ARBA00000642"/>
    </source>
</evidence>
<dbReference type="SUPFAM" id="SSF53748">
    <property type="entry name" value="Phosphoglycerate kinase"/>
    <property type="match status" value="1"/>
</dbReference>
<dbReference type="GO" id="GO:0005524">
    <property type="term" value="F:ATP binding"/>
    <property type="evidence" value="ECO:0007669"/>
    <property type="project" value="UniProtKB-KW"/>
</dbReference>
<feature type="binding site" evidence="13 14">
    <location>
        <begin position="66"/>
        <end position="69"/>
    </location>
    <ligand>
        <name>substrate</name>
    </ligand>
</feature>
<organism evidence="17 18">
    <name type="scientific">Kaustia mangrovi</name>
    <dbReference type="NCBI Taxonomy" id="2593653"/>
    <lineage>
        <taxon>Bacteria</taxon>
        <taxon>Pseudomonadati</taxon>
        <taxon>Pseudomonadota</taxon>
        <taxon>Alphaproteobacteria</taxon>
        <taxon>Hyphomicrobiales</taxon>
        <taxon>Parvibaculaceae</taxon>
        <taxon>Kaustia</taxon>
    </lineage>
</organism>
<evidence type="ECO:0000256" key="2">
    <source>
        <dbReference type="ARBA" id="ARBA00004838"/>
    </source>
</evidence>
<dbReference type="RefSeq" id="WP_213164603.1">
    <property type="nucleotide sequence ID" value="NZ_CP058214.1"/>
</dbReference>
<dbReference type="InterPro" id="IPR036043">
    <property type="entry name" value="Phosphoglycerate_kinase_sf"/>
</dbReference>
<keyword evidence="7 13" id="KW-0963">Cytoplasm</keyword>
<evidence type="ECO:0000256" key="11">
    <source>
        <dbReference type="ARBA" id="ARBA00022840"/>
    </source>
</evidence>
<dbReference type="GO" id="GO:0006094">
    <property type="term" value="P:gluconeogenesis"/>
    <property type="evidence" value="ECO:0007669"/>
    <property type="project" value="TreeGrafter"/>
</dbReference>
<feature type="binding site" evidence="13 14">
    <location>
        <begin position="28"/>
        <end position="30"/>
    </location>
    <ligand>
        <name>substrate</name>
    </ligand>
</feature>
<dbReference type="Proteomes" id="UP000593594">
    <property type="component" value="Chromosome"/>
</dbReference>
<dbReference type="KEGG" id="kmn:HW532_15275"/>
<evidence type="ECO:0000313" key="18">
    <source>
        <dbReference type="Proteomes" id="UP000593594"/>
    </source>
</evidence>
<feature type="binding site" evidence="14">
    <location>
        <position position="126"/>
    </location>
    <ligand>
        <name>(2R)-3-phosphoglycerate</name>
        <dbReference type="ChEBI" id="CHEBI:58272"/>
    </ligand>
</feature>
<evidence type="ECO:0000256" key="10">
    <source>
        <dbReference type="ARBA" id="ARBA00022777"/>
    </source>
</evidence>
<evidence type="ECO:0000256" key="12">
    <source>
        <dbReference type="ARBA" id="ARBA00023152"/>
    </source>
</evidence>
<dbReference type="GO" id="GO:0006096">
    <property type="term" value="P:glycolytic process"/>
    <property type="evidence" value="ECO:0007669"/>
    <property type="project" value="UniProtKB-UniRule"/>
</dbReference>
<gene>
    <name evidence="13" type="primary">pgk</name>
    <name evidence="17" type="ORF">HW532_15275</name>
</gene>
<dbReference type="UniPathway" id="UPA00109">
    <property type="reaction ID" value="UER00185"/>
</dbReference>
<dbReference type="PANTHER" id="PTHR11406">
    <property type="entry name" value="PHOSPHOGLYCERATE KINASE"/>
    <property type="match status" value="1"/>
</dbReference>
<keyword evidence="18" id="KW-1185">Reference proteome</keyword>
<evidence type="ECO:0000256" key="16">
    <source>
        <dbReference type="RuleBase" id="RU000532"/>
    </source>
</evidence>
<feature type="binding site" evidence="14">
    <location>
        <position position="43"/>
    </location>
    <ligand>
        <name>(2R)-3-phosphoglycerate</name>
        <dbReference type="ChEBI" id="CHEBI:58272"/>
    </ligand>
</feature>
<evidence type="ECO:0000256" key="3">
    <source>
        <dbReference type="ARBA" id="ARBA00008982"/>
    </source>
</evidence>
<dbReference type="GO" id="GO:0004618">
    <property type="term" value="F:phosphoglycerate kinase activity"/>
    <property type="evidence" value="ECO:0007669"/>
    <property type="project" value="UniProtKB-UniRule"/>
</dbReference>
<dbReference type="HAMAP" id="MF_00145">
    <property type="entry name" value="Phosphoglyc_kinase"/>
    <property type="match status" value="1"/>
</dbReference>
<dbReference type="InterPro" id="IPR001576">
    <property type="entry name" value="Phosphoglycerate_kinase"/>
</dbReference>
<sequence>MTEETGVASFRTLDDIDPKGKRILLRADLNVPLEGDEVLDSTRISRVAPTIRELTGKGAIVIVLSHLGRPKGTVVPDMTLKPVAEPLAKAVGLPVTFVETTWDDDAPERAVAAAQPGDVLLMENTRFHPGEEQNQPGFVRKLMDLGDIYVDDAFSAAHRAHATTEGIAHFLPAVAGRAMEAELRALEVALEHPERPLVAVVGGSKVSTKLDLLGTLACKVDTMIIGGGMANTFLAARGKPIGRSLCEHDLVDRAHEILDQAEAGGCNIMLPVDVVVAEDFKPHAHHRTVDVEKVNAKERILDIGPKTIQAVNDCFSKARTLVWNGPFGVFELEPFDRGTVLTARHAAELSREGRLRSVAGGGDTVAALNHAGVTDDFTYVSTAGGAFLEWLEGKSLPGVKVLEIGKAG</sequence>
<comment type="similarity">
    <text evidence="3 13 16">Belongs to the phosphoglycerate kinase family.</text>
</comment>
<dbReference type="EC" id="2.7.2.3" evidence="5 13"/>
<protein>
    <recommendedName>
        <fullName evidence="6 13">Phosphoglycerate kinase</fullName>
        <ecNumber evidence="5 13">2.7.2.3</ecNumber>
    </recommendedName>
</protein>
<dbReference type="GO" id="GO:0043531">
    <property type="term" value="F:ADP binding"/>
    <property type="evidence" value="ECO:0007669"/>
    <property type="project" value="TreeGrafter"/>
</dbReference>
<feature type="binding site" evidence="13 15">
    <location>
        <position position="331"/>
    </location>
    <ligand>
        <name>ATP</name>
        <dbReference type="ChEBI" id="CHEBI:30616"/>
    </ligand>
</feature>
<dbReference type="GO" id="GO:0005829">
    <property type="term" value="C:cytosol"/>
    <property type="evidence" value="ECO:0007669"/>
    <property type="project" value="TreeGrafter"/>
</dbReference>
<comment type="caution">
    <text evidence="13">Lacks conserved residue(s) required for the propagation of feature annotation.</text>
</comment>